<sequence>MLLKFATRFASILFGILALIAIMIHFVFSNQLSIDLWIVLFPVILAVPILTAVLITGDDELGVQSSEWNNS</sequence>
<keyword evidence="1" id="KW-1133">Transmembrane helix</keyword>
<comment type="caution">
    <text evidence="2">The sequence shown here is derived from an EMBL/GenBank/DDBJ whole genome shotgun (WGS) entry which is preliminary data.</text>
</comment>
<dbReference type="RefSeq" id="WP_105714551.1">
    <property type="nucleotide sequence ID" value="NZ_BKVV01000171.1"/>
</dbReference>
<evidence type="ECO:0000313" key="2">
    <source>
        <dbReference type="EMBL" id="MCF0263640.1"/>
    </source>
</evidence>
<protein>
    <submittedName>
        <fullName evidence="2">Uncharacterized protein</fullName>
    </submittedName>
</protein>
<feature type="transmembrane region" description="Helical" evidence="1">
    <location>
        <begin position="9"/>
        <end position="28"/>
    </location>
</feature>
<reference evidence="2" key="1">
    <citation type="submission" date="2021-07" db="EMBL/GenBank/DDBJ databases">
        <authorList>
            <person name="Fernandez M."/>
            <person name="Pereira P."/>
            <person name="Torres Tejerizo G.A."/>
            <person name="Gonzalez P."/>
            <person name="Agostini E."/>
        </authorList>
    </citation>
    <scope>NUCLEOTIDE SEQUENCE</scope>
    <source>
        <strain evidence="2">SFC 500-1A</strain>
    </source>
</reference>
<evidence type="ECO:0000256" key="1">
    <source>
        <dbReference type="SAM" id="Phobius"/>
    </source>
</evidence>
<dbReference type="Proteomes" id="UP000887320">
    <property type="component" value="Unassembled WGS sequence"/>
</dbReference>
<dbReference type="AlphaFoldDB" id="A0A8X8GG61"/>
<dbReference type="EMBL" id="JAHWXT010000001">
    <property type="protein sequence ID" value="MCF0263640.1"/>
    <property type="molecule type" value="Genomic_DNA"/>
</dbReference>
<gene>
    <name evidence="2" type="ORF">KW868_04050</name>
</gene>
<organism evidence="2 3">
    <name type="scientific">Acinetobacter guillouiae</name>
    <name type="common">Acinetobacter genomosp. 11</name>
    <dbReference type="NCBI Taxonomy" id="106649"/>
    <lineage>
        <taxon>Bacteria</taxon>
        <taxon>Pseudomonadati</taxon>
        <taxon>Pseudomonadota</taxon>
        <taxon>Gammaproteobacteria</taxon>
        <taxon>Moraxellales</taxon>
        <taxon>Moraxellaceae</taxon>
        <taxon>Acinetobacter</taxon>
    </lineage>
</organism>
<keyword evidence="1" id="KW-0472">Membrane</keyword>
<keyword evidence="1" id="KW-0812">Transmembrane</keyword>
<feature type="transmembrane region" description="Helical" evidence="1">
    <location>
        <begin position="34"/>
        <end position="55"/>
    </location>
</feature>
<accession>A0A8X8GG61</accession>
<evidence type="ECO:0000313" key="3">
    <source>
        <dbReference type="Proteomes" id="UP000887320"/>
    </source>
</evidence>
<name>A0A8X8GG61_ACIGI</name>
<proteinExistence type="predicted"/>